<dbReference type="AlphaFoldDB" id="A0A420Y0J6"/>
<dbReference type="SUPFAM" id="SSF55144">
    <property type="entry name" value="LigT-like"/>
    <property type="match status" value="1"/>
</dbReference>
<evidence type="ECO:0000313" key="2">
    <source>
        <dbReference type="Proteomes" id="UP000275385"/>
    </source>
</evidence>
<dbReference type="Proteomes" id="UP000275385">
    <property type="component" value="Unassembled WGS sequence"/>
</dbReference>
<dbReference type="STRING" id="177199.A0A420Y0J6"/>
<comment type="caution">
    <text evidence="1">The sequence shown here is derived from an EMBL/GenBank/DDBJ whole genome shotgun (WGS) entry which is preliminary data.</text>
</comment>
<proteinExistence type="predicted"/>
<organism evidence="1 2">
    <name type="scientific">Coniochaeta pulveracea</name>
    <dbReference type="NCBI Taxonomy" id="177199"/>
    <lineage>
        <taxon>Eukaryota</taxon>
        <taxon>Fungi</taxon>
        <taxon>Dikarya</taxon>
        <taxon>Ascomycota</taxon>
        <taxon>Pezizomycotina</taxon>
        <taxon>Sordariomycetes</taxon>
        <taxon>Sordariomycetidae</taxon>
        <taxon>Coniochaetales</taxon>
        <taxon>Coniochaetaceae</taxon>
        <taxon>Coniochaeta</taxon>
    </lineage>
</organism>
<evidence type="ECO:0000313" key="1">
    <source>
        <dbReference type="EMBL" id="RKU41447.1"/>
    </source>
</evidence>
<gene>
    <name evidence="1" type="ORF">DL546_001881</name>
</gene>
<dbReference type="OrthoDB" id="2967263at2759"/>
<sequence>MAGSCWGDVVPGEDLEQGGAGDVESGFHLIEISHRHDVSFLRKVHSFIGDKLLEKLLSVPATPGHHFPRLIKPMLLFDKSEIALSFLPDVAEYTYHHLRTQLHTMLIETGMAIDTCYTAPIAHITIARFVEGTLFTPFAGGLGRRRKRSTHGRI</sequence>
<protein>
    <submittedName>
        <fullName evidence="1">Uncharacterized protein</fullName>
    </submittedName>
</protein>
<dbReference type="InterPro" id="IPR009097">
    <property type="entry name" value="Cyclic_Pdiesterase"/>
</dbReference>
<keyword evidence="2" id="KW-1185">Reference proteome</keyword>
<dbReference type="EMBL" id="QVQW01000074">
    <property type="protein sequence ID" value="RKU41447.1"/>
    <property type="molecule type" value="Genomic_DNA"/>
</dbReference>
<name>A0A420Y0J6_9PEZI</name>
<reference evidence="1 2" key="1">
    <citation type="submission" date="2018-08" db="EMBL/GenBank/DDBJ databases">
        <title>Draft genome of the lignicolous fungus Coniochaeta pulveracea.</title>
        <authorList>
            <person name="Borstlap C.J."/>
            <person name="De Witt R.N."/>
            <person name="Botha A."/>
            <person name="Volschenk H."/>
        </authorList>
    </citation>
    <scope>NUCLEOTIDE SEQUENCE [LARGE SCALE GENOMIC DNA]</scope>
    <source>
        <strain evidence="1 2">CAB683</strain>
    </source>
</reference>
<accession>A0A420Y0J6</accession>